<keyword evidence="2" id="KW-0812">Transmembrane</keyword>
<feature type="transmembrane region" description="Helical" evidence="2">
    <location>
        <begin position="88"/>
        <end position="110"/>
    </location>
</feature>
<feature type="transmembrane region" description="Helical" evidence="2">
    <location>
        <begin position="187"/>
        <end position="209"/>
    </location>
</feature>
<sequence length="461" mass="51599">METTEDSLDSIPDTSNSEYVLSKIKRVNLNAILLSINRSDILNMLLLIKLIYFIIDFAPVFCVLLLALLFLIALLFQRNIKEILRWLFGLLMTCSILNIITAIFCLVYSYKILPGNVYMLSMTIPLKSEVLLSYVQDCLVPLLVFCMASGILMTVLSFLVLSFNGTADKFSSVNIFKLNLSTKYKKILGYTAITVLLLFSLSFLCFELYSFKKEFESNNFSNLISKLTNSNSYTEIISAKDDTIYTLQIKLIDAEDDSPVSGIQISINGKTDNPEKYHNIAGITDENGTVKFTLGKGTFHLVFSPMSGSTDYILPSPFFYELKSVGTTMLTVNLDKNRALTQNNGIAEIEVLDENNLPVKGIELYVDSVQNPAHTDEPTPSANVSGATPLKNTEVSRNPDRFFSVTNEEGIAVFKLPSGVYNIKFSPDKLPRDYKAPELFEINCSPDLTTRYTIRLVKAPQ</sequence>
<feature type="region of interest" description="Disordered" evidence="1">
    <location>
        <begin position="371"/>
        <end position="395"/>
    </location>
</feature>
<evidence type="ECO:0000313" key="4">
    <source>
        <dbReference type="Proteomes" id="UP000019109"/>
    </source>
</evidence>
<dbReference type="RefSeq" id="WP_243467696.1">
    <property type="nucleotide sequence ID" value="NZ_BAVR01000057.1"/>
</dbReference>
<keyword evidence="4" id="KW-1185">Reference proteome</keyword>
<dbReference type="AlphaFoldDB" id="W4VAG6"/>
<name>W4VAG6_9FIRM</name>
<keyword evidence="2" id="KW-0472">Membrane</keyword>
<evidence type="ECO:0000256" key="1">
    <source>
        <dbReference type="SAM" id="MobiDB-lite"/>
    </source>
</evidence>
<reference evidence="3" key="1">
    <citation type="journal article" date="2014" name="Genome Announc.">
        <title>Draft Genome Sequence of Clostridium straminisolvens Strain JCM 21531T, Isolated from a Cellulose-Degrading Bacterial Community.</title>
        <authorList>
            <person name="Yuki M."/>
            <person name="Oshima K."/>
            <person name="Suda W."/>
            <person name="Sakamoto M."/>
            <person name="Kitamura K."/>
            <person name="Iida T."/>
            <person name="Hattori M."/>
            <person name="Ohkuma M."/>
        </authorList>
    </citation>
    <scope>NUCLEOTIDE SEQUENCE [LARGE SCALE GENOMIC DNA]</scope>
    <source>
        <strain evidence="3">JCM 21531</strain>
    </source>
</reference>
<accession>W4VAG6</accession>
<organism evidence="3 4">
    <name type="scientific">Acetivibrio straminisolvens JCM 21531</name>
    <dbReference type="NCBI Taxonomy" id="1294263"/>
    <lineage>
        <taxon>Bacteria</taxon>
        <taxon>Bacillati</taxon>
        <taxon>Bacillota</taxon>
        <taxon>Clostridia</taxon>
        <taxon>Eubacteriales</taxon>
        <taxon>Oscillospiraceae</taxon>
        <taxon>Acetivibrio</taxon>
    </lineage>
</organism>
<proteinExistence type="predicted"/>
<keyword evidence="2" id="KW-1133">Transmembrane helix</keyword>
<evidence type="ECO:0000313" key="3">
    <source>
        <dbReference type="EMBL" id="GAE90171.1"/>
    </source>
</evidence>
<comment type="caution">
    <text evidence="3">The sequence shown here is derived from an EMBL/GenBank/DDBJ whole genome shotgun (WGS) entry which is preliminary data.</text>
</comment>
<dbReference type="Proteomes" id="UP000019109">
    <property type="component" value="Unassembled WGS sequence"/>
</dbReference>
<evidence type="ECO:0000256" key="2">
    <source>
        <dbReference type="SAM" id="Phobius"/>
    </source>
</evidence>
<dbReference type="EMBL" id="BAVR01000057">
    <property type="protein sequence ID" value="GAE90171.1"/>
    <property type="molecule type" value="Genomic_DNA"/>
</dbReference>
<gene>
    <name evidence="3" type="ORF">JCM21531_3759</name>
</gene>
<feature type="transmembrane region" description="Helical" evidence="2">
    <location>
        <begin position="50"/>
        <end position="76"/>
    </location>
</feature>
<feature type="transmembrane region" description="Helical" evidence="2">
    <location>
        <begin position="142"/>
        <end position="166"/>
    </location>
</feature>
<protein>
    <submittedName>
        <fullName evidence="3">Uncharacterized protein</fullName>
    </submittedName>
</protein>